<evidence type="ECO:0000256" key="11">
    <source>
        <dbReference type="ARBA" id="ARBA00022989"/>
    </source>
</evidence>
<dbReference type="SMART" id="SM00388">
    <property type="entry name" value="HisKA"/>
    <property type="match status" value="1"/>
</dbReference>
<proteinExistence type="predicted"/>
<dbReference type="AlphaFoldDB" id="A0A850T4S2"/>
<feature type="transmembrane region" description="Helical" evidence="16">
    <location>
        <begin position="169"/>
        <end position="191"/>
    </location>
</feature>
<evidence type="ECO:0000259" key="18">
    <source>
        <dbReference type="PROSITE" id="PS50110"/>
    </source>
</evidence>
<dbReference type="FunFam" id="3.30.565.10:FF:000010">
    <property type="entry name" value="Sensor histidine kinase RcsC"/>
    <property type="match status" value="1"/>
</dbReference>
<dbReference type="InterPro" id="IPR008207">
    <property type="entry name" value="Sig_transdc_His_kin_Hpt_dom"/>
</dbReference>
<evidence type="ECO:0000313" key="21">
    <source>
        <dbReference type="EMBL" id="NWH06773.1"/>
    </source>
</evidence>
<feature type="domain" description="HAMP" evidence="19">
    <location>
        <begin position="193"/>
        <end position="246"/>
    </location>
</feature>
<keyword evidence="9" id="KW-0418">Kinase</keyword>
<protein>
    <recommendedName>
        <fullName evidence="3">histidine kinase</fullName>
        <ecNumber evidence="3">2.7.13.3</ecNumber>
    </recommendedName>
</protein>
<dbReference type="GO" id="GO:0005524">
    <property type="term" value="F:ATP binding"/>
    <property type="evidence" value="ECO:0007669"/>
    <property type="project" value="UniProtKB-KW"/>
</dbReference>
<sequence>MHIWLNKLSIRNKLNLVILSTCFAVLFLTFLIVFATQWFLYRRNAIEELGSLARIVGDNSAAALMFEDRQVLGKSLESLGQRSSLYRSAFYSIDGSVIVELSYTITPDDPQALNIPSFPEHYFKANETMSWVGTHHLNILQPIILDGEKIAFLFLQAGMEELYNLLLEWAGYLALAALAGITIAFVMAARLQGIFTVPVYRLIQAVRQITEEKDYSLRVASDTGDELGVLAAGFNQMLEKIEKRDALLEDQVRDRTLKLQKAMKKAVALAKEAQAANRSKSMFLANMSHEIRTPMNGVLGMAELLKETPLTRHQKKLINTIKVSGDSLLLIINDILDFTKIEAGKLALESAPCNLERLVRNTVEIISGQAESKKLKLIVDIGRLTYPFVNADPLRIRQVILNLLSNALKFTNEGTIRVRVETLEEKDALTTVHFSVKDTGIGMEKDVRDQLFKPFTQADESTTREFGGTGLGLAICKQLVELMGGRISCKSRSGIGSEFMFQLEFEKVSEDNVESVQFSSASQSMNTDSDVYDGLPKAEILPEKAPLVLVVEDNPINQEVSSGILKCLGCRVDLAENGEMAVAAVADKSYDIIFMDCQMPVMDGYDATRRIRAMGSSTGSGDELPIIALTAHALVGDRVKCIEAGMDDHLAKPFDKSKMVAVLSRWLPEWQDSAMDHALEGEGHTDTESDEGVISMAALDVIRGMQPPGADDILTKVIKIFLRDAPERTQKISLAMAAGDMESIREHAHYMKSSSGNLGAVYLSALYKEMEEHTRETESLDRLSQIISEIEPALDQAMSRLKEHMVET</sequence>
<dbReference type="EC" id="2.7.13.3" evidence="3"/>
<dbReference type="PANTHER" id="PTHR45339:SF1">
    <property type="entry name" value="HYBRID SIGNAL TRANSDUCTION HISTIDINE KINASE J"/>
    <property type="match status" value="1"/>
</dbReference>
<evidence type="ECO:0000256" key="6">
    <source>
        <dbReference type="ARBA" id="ARBA00022679"/>
    </source>
</evidence>
<feature type="domain" description="HPt" evidence="20">
    <location>
        <begin position="710"/>
        <end position="804"/>
    </location>
</feature>
<keyword evidence="8" id="KW-0547">Nucleotide-binding</keyword>
<evidence type="ECO:0000259" key="19">
    <source>
        <dbReference type="PROSITE" id="PS50885"/>
    </source>
</evidence>
<keyword evidence="13 16" id="KW-0472">Membrane</keyword>
<keyword evidence="10" id="KW-0067">ATP-binding</keyword>
<keyword evidence="6" id="KW-0808">Transferase</keyword>
<feature type="domain" description="Response regulatory" evidence="18">
    <location>
        <begin position="547"/>
        <end position="667"/>
    </location>
</feature>
<evidence type="ECO:0000256" key="3">
    <source>
        <dbReference type="ARBA" id="ARBA00012438"/>
    </source>
</evidence>
<keyword evidence="4" id="KW-1003">Cell membrane</keyword>
<dbReference type="SMART" id="SM00304">
    <property type="entry name" value="HAMP"/>
    <property type="match status" value="1"/>
</dbReference>
<keyword evidence="11 16" id="KW-1133">Transmembrane helix</keyword>
<dbReference type="SUPFAM" id="SSF158472">
    <property type="entry name" value="HAMP domain-like"/>
    <property type="match status" value="1"/>
</dbReference>
<evidence type="ECO:0000259" key="20">
    <source>
        <dbReference type="PROSITE" id="PS50894"/>
    </source>
</evidence>
<dbReference type="PANTHER" id="PTHR45339">
    <property type="entry name" value="HYBRID SIGNAL TRANSDUCTION HISTIDINE KINASE J"/>
    <property type="match status" value="1"/>
</dbReference>
<dbReference type="Gene3D" id="3.40.50.2300">
    <property type="match status" value="1"/>
</dbReference>
<dbReference type="SMART" id="SM00387">
    <property type="entry name" value="HATPase_c"/>
    <property type="match status" value="1"/>
</dbReference>
<dbReference type="Gene3D" id="1.10.287.130">
    <property type="match status" value="1"/>
</dbReference>
<dbReference type="Pfam" id="PF17152">
    <property type="entry name" value="CHASE8"/>
    <property type="match status" value="1"/>
</dbReference>
<dbReference type="PRINTS" id="PR00344">
    <property type="entry name" value="BCTRLSENSOR"/>
</dbReference>
<evidence type="ECO:0000256" key="4">
    <source>
        <dbReference type="ARBA" id="ARBA00022475"/>
    </source>
</evidence>
<dbReference type="InterPro" id="IPR003660">
    <property type="entry name" value="HAMP_dom"/>
</dbReference>
<keyword evidence="22" id="KW-1185">Reference proteome</keyword>
<feature type="modified residue" description="Phosphohistidine" evidence="14">
    <location>
        <position position="749"/>
    </location>
</feature>
<dbReference type="CDD" id="cd06225">
    <property type="entry name" value="HAMP"/>
    <property type="match status" value="1"/>
</dbReference>
<dbReference type="InterPro" id="IPR036641">
    <property type="entry name" value="HPT_dom_sf"/>
</dbReference>
<dbReference type="InterPro" id="IPR036097">
    <property type="entry name" value="HisK_dim/P_sf"/>
</dbReference>
<dbReference type="SUPFAM" id="SSF47384">
    <property type="entry name" value="Homodimeric domain of signal transducing histidine kinase"/>
    <property type="match status" value="1"/>
</dbReference>
<dbReference type="Proteomes" id="UP000553343">
    <property type="component" value="Unassembled WGS sequence"/>
</dbReference>
<dbReference type="InterPro" id="IPR005467">
    <property type="entry name" value="His_kinase_dom"/>
</dbReference>
<dbReference type="CDD" id="cd17546">
    <property type="entry name" value="REC_hyHK_CKI1_RcsC-like"/>
    <property type="match status" value="1"/>
</dbReference>
<gene>
    <name evidence="21" type="ORF">HXW94_17605</name>
</gene>
<feature type="modified residue" description="4-aspartylphosphate" evidence="15">
    <location>
        <position position="596"/>
    </location>
</feature>
<dbReference type="GO" id="GO:0005886">
    <property type="term" value="C:plasma membrane"/>
    <property type="evidence" value="ECO:0007669"/>
    <property type="project" value="UniProtKB-SubCell"/>
</dbReference>
<dbReference type="Pfam" id="PF00072">
    <property type="entry name" value="Response_reg"/>
    <property type="match status" value="1"/>
</dbReference>
<dbReference type="PROSITE" id="PS50109">
    <property type="entry name" value="HIS_KIN"/>
    <property type="match status" value="1"/>
</dbReference>
<evidence type="ECO:0000256" key="9">
    <source>
        <dbReference type="ARBA" id="ARBA00022777"/>
    </source>
</evidence>
<evidence type="ECO:0000256" key="10">
    <source>
        <dbReference type="ARBA" id="ARBA00022840"/>
    </source>
</evidence>
<dbReference type="InterPro" id="IPR004358">
    <property type="entry name" value="Sig_transdc_His_kin-like_C"/>
</dbReference>
<dbReference type="Gene3D" id="6.10.340.10">
    <property type="match status" value="1"/>
</dbReference>
<dbReference type="Pfam" id="PF01627">
    <property type="entry name" value="Hpt"/>
    <property type="match status" value="1"/>
</dbReference>
<evidence type="ECO:0000256" key="16">
    <source>
        <dbReference type="SAM" id="Phobius"/>
    </source>
</evidence>
<dbReference type="Gene3D" id="3.30.565.10">
    <property type="entry name" value="Histidine kinase-like ATPase, C-terminal domain"/>
    <property type="match status" value="1"/>
</dbReference>
<dbReference type="FunFam" id="1.10.287.130:FF:000003">
    <property type="entry name" value="Histidine kinase"/>
    <property type="match status" value="1"/>
</dbReference>
<dbReference type="PROSITE" id="PS50894">
    <property type="entry name" value="HPT"/>
    <property type="match status" value="1"/>
</dbReference>
<comment type="caution">
    <text evidence="21">The sequence shown here is derived from an EMBL/GenBank/DDBJ whole genome shotgun (WGS) entry which is preliminary data.</text>
</comment>
<dbReference type="Gene3D" id="1.20.120.160">
    <property type="entry name" value="HPT domain"/>
    <property type="match status" value="1"/>
</dbReference>
<dbReference type="RefSeq" id="WP_178368224.1">
    <property type="nucleotide sequence ID" value="NZ_JACADJ010000110.1"/>
</dbReference>
<reference evidence="21 22" key="1">
    <citation type="submission" date="2020-06" db="EMBL/GenBank/DDBJ databases">
        <title>High-quality draft genome of sulfate reducer Desulfobacter latus type strain AcrS2 isolated from marine sediment.</title>
        <authorList>
            <person name="Hoppe M."/>
            <person name="Larsen C.K."/>
            <person name="Marshall I.P.G."/>
            <person name="Schramm A."/>
            <person name="Marietou A.G."/>
        </authorList>
    </citation>
    <scope>NUCLEOTIDE SEQUENCE [LARGE SCALE GENOMIC DNA]</scope>
    <source>
        <strain evidence="21 22">AcRS2</strain>
    </source>
</reference>
<dbReference type="InterPro" id="IPR003594">
    <property type="entry name" value="HATPase_dom"/>
</dbReference>
<evidence type="ECO:0000256" key="1">
    <source>
        <dbReference type="ARBA" id="ARBA00000085"/>
    </source>
</evidence>
<keyword evidence="7 16" id="KW-0812">Transmembrane</keyword>
<keyword evidence="5 15" id="KW-0597">Phosphoprotein</keyword>
<dbReference type="PROSITE" id="PS50110">
    <property type="entry name" value="RESPONSE_REGULATORY"/>
    <property type="match status" value="1"/>
</dbReference>
<evidence type="ECO:0000256" key="15">
    <source>
        <dbReference type="PROSITE-ProRule" id="PRU00169"/>
    </source>
</evidence>
<evidence type="ECO:0000256" key="8">
    <source>
        <dbReference type="ARBA" id="ARBA00022741"/>
    </source>
</evidence>
<dbReference type="SUPFAM" id="SSF52172">
    <property type="entry name" value="CheY-like"/>
    <property type="match status" value="1"/>
</dbReference>
<dbReference type="InterPro" id="IPR011006">
    <property type="entry name" value="CheY-like_superfamily"/>
</dbReference>
<organism evidence="21 22">
    <name type="scientific">Desulfobacter latus</name>
    <dbReference type="NCBI Taxonomy" id="2292"/>
    <lineage>
        <taxon>Bacteria</taxon>
        <taxon>Pseudomonadati</taxon>
        <taxon>Thermodesulfobacteriota</taxon>
        <taxon>Desulfobacteria</taxon>
        <taxon>Desulfobacterales</taxon>
        <taxon>Desulfobacteraceae</taxon>
        <taxon>Desulfobacter</taxon>
    </lineage>
</organism>
<dbReference type="Pfam" id="PF02518">
    <property type="entry name" value="HATPase_c"/>
    <property type="match status" value="1"/>
</dbReference>
<comment type="subcellular location">
    <subcellularLocation>
        <location evidence="2">Cell membrane</location>
        <topology evidence="2">Multi-pass membrane protein</topology>
    </subcellularLocation>
</comment>
<evidence type="ECO:0000256" key="12">
    <source>
        <dbReference type="ARBA" id="ARBA00023012"/>
    </source>
</evidence>
<dbReference type="Pfam" id="PF00672">
    <property type="entry name" value="HAMP"/>
    <property type="match status" value="1"/>
</dbReference>
<dbReference type="EMBL" id="JACADJ010000110">
    <property type="protein sequence ID" value="NWH06773.1"/>
    <property type="molecule type" value="Genomic_DNA"/>
</dbReference>
<feature type="transmembrane region" description="Helical" evidence="16">
    <location>
        <begin position="16"/>
        <end position="40"/>
    </location>
</feature>
<evidence type="ECO:0000259" key="17">
    <source>
        <dbReference type="PROSITE" id="PS50109"/>
    </source>
</evidence>
<evidence type="ECO:0000313" key="22">
    <source>
        <dbReference type="Proteomes" id="UP000553343"/>
    </source>
</evidence>
<dbReference type="InterPro" id="IPR036890">
    <property type="entry name" value="HATPase_C_sf"/>
</dbReference>
<accession>A0A850T4S2</accession>
<evidence type="ECO:0000256" key="2">
    <source>
        <dbReference type="ARBA" id="ARBA00004651"/>
    </source>
</evidence>
<feature type="domain" description="Histidine kinase" evidence="17">
    <location>
        <begin position="286"/>
        <end position="507"/>
    </location>
</feature>
<comment type="catalytic activity">
    <reaction evidence="1">
        <text>ATP + protein L-histidine = ADP + protein N-phospho-L-histidine.</text>
        <dbReference type="EC" id="2.7.13.3"/>
    </reaction>
</comment>
<dbReference type="SMART" id="SM00448">
    <property type="entry name" value="REC"/>
    <property type="match status" value="1"/>
</dbReference>
<evidence type="ECO:0000256" key="5">
    <source>
        <dbReference type="ARBA" id="ARBA00022553"/>
    </source>
</evidence>
<dbReference type="SUPFAM" id="SSF55874">
    <property type="entry name" value="ATPase domain of HSP90 chaperone/DNA topoisomerase II/histidine kinase"/>
    <property type="match status" value="1"/>
</dbReference>
<evidence type="ECO:0000256" key="13">
    <source>
        <dbReference type="ARBA" id="ARBA00023136"/>
    </source>
</evidence>
<keyword evidence="12" id="KW-0902">Two-component regulatory system</keyword>
<dbReference type="InterPro" id="IPR001789">
    <property type="entry name" value="Sig_transdc_resp-reg_receiver"/>
</dbReference>
<name>A0A850T4S2_9BACT</name>
<dbReference type="CDD" id="cd16922">
    <property type="entry name" value="HATPase_EvgS-ArcB-TorS-like"/>
    <property type="match status" value="1"/>
</dbReference>
<dbReference type="GO" id="GO:0000155">
    <property type="term" value="F:phosphorelay sensor kinase activity"/>
    <property type="evidence" value="ECO:0007669"/>
    <property type="project" value="InterPro"/>
</dbReference>
<dbReference type="InterPro" id="IPR033417">
    <property type="entry name" value="CHASE8"/>
</dbReference>
<dbReference type="InterPro" id="IPR003661">
    <property type="entry name" value="HisK_dim/P_dom"/>
</dbReference>
<dbReference type="PROSITE" id="PS50885">
    <property type="entry name" value="HAMP"/>
    <property type="match status" value="1"/>
</dbReference>
<evidence type="ECO:0000256" key="14">
    <source>
        <dbReference type="PROSITE-ProRule" id="PRU00110"/>
    </source>
</evidence>
<evidence type="ECO:0000256" key="7">
    <source>
        <dbReference type="ARBA" id="ARBA00022692"/>
    </source>
</evidence>
<dbReference type="SUPFAM" id="SSF47226">
    <property type="entry name" value="Histidine-containing phosphotransfer domain, HPT domain"/>
    <property type="match status" value="1"/>
</dbReference>
<dbReference type="CDD" id="cd00082">
    <property type="entry name" value="HisKA"/>
    <property type="match status" value="1"/>
</dbReference>
<dbReference type="Pfam" id="PF00512">
    <property type="entry name" value="HisKA"/>
    <property type="match status" value="1"/>
</dbReference>